<name>A0A5B8J5B6_9ACTN</name>
<keyword evidence="7" id="KW-1185">Reference proteome</keyword>
<dbReference type="EMBL" id="CP042266">
    <property type="protein sequence ID" value="QDY75574.1"/>
    <property type="molecule type" value="Genomic_DNA"/>
</dbReference>
<keyword evidence="2" id="KW-0442">Lipid degradation</keyword>
<proteinExistence type="predicted"/>
<organism evidence="6 7">
    <name type="scientific">Streptomyces qinzhouensis</name>
    <dbReference type="NCBI Taxonomy" id="2599401"/>
    <lineage>
        <taxon>Bacteria</taxon>
        <taxon>Bacillati</taxon>
        <taxon>Actinomycetota</taxon>
        <taxon>Actinomycetes</taxon>
        <taxon>Kitasatosporales</taxon>
        <taxon>Streptomycetaceae</taxon>
        <taxon>Streptomyces</taxon>
    </lineage>
</organism>
<dbReference type="RefSeq" id="WP_146478885.1">
    <property type="nucleotide sequence ID" value="NZ_CP042266.1"/>
</dbReference>
<dbReference type="PANTHER" id="PTHR10272:SF0">
    <property type="entry name" value="PLATELET-ACTIVATING FACTOR ACETYLHYDROLASE"/>
    <property type="match status" value="1"/>
</dbReference>
<evidence type="ECO:0000256" key="2">
    <source>
        <dbReference type="ARBA" id="ARBA00022963"/>
    </source>
</evidence>
<dbReference type="GO" id="GO:0003847">
    <property type="term" value="F:1-alkyl-2-acetylglycerophosphocholine esterase activity"/>
    <property type="evidence" value="ECO:0007669"/>
    <property type="project" value="TreeGrafter"/>
</dbReference>
<dbReference type="SUPFAM" id="SSF53474">
    <property type="entry name" value="alpha/beta-Hydrolases"/>
    <property type="match status" value="1"/>
</dbReference>
<protein>
    <submittedName>
        <fullName evidence="6">Alpha/beta hydrolase</fullName>
    </submittedName>
</protein>
<sequence>MISNRRGPVAALLALAVTLPLVQTAVAAPAAESAPAAREAAVRQVELPRPTGPHTVGVSTLQLTESGRPDPWVPESGARQSMVTLHYPAAAGTGGGPRQYLTPDEARALVAHVGPDRLPAGSEKPLSETRSWARQDARPVKGKFPLVVLSPGFGGPRVSLTHLAEDLASRGYVVASVDHAYESAATTFPGRGMLPCVACVKTENGEVPYSDVSRGRAKDVSYLISRLTGPRSVWKHSAAIDARKIGMAGHSIGGASAAHTMATDSRVDAGVNMDGSFFIPIPDGGLDGRPFLLLGAGDSRPGTGDGSWDAAWRKLAGWKRWLTVTGSEHDTFSDLPVLSEQLGAPGLPGLTGDRAAGINRVYLAAFLDRHLKGASRPVLNGPTAANPEVVFHAP</sequence>
<keyword evidence="3" id="KW-0443">Lipid metabolism</keyword>
<dbReference type="Gene3D" id="3.40.50.1820">
    <property type="entry name" value="alpha/beta hydrolase"/>
    <property type="match status" value="1"/>
</dbReference>
<keyword evidence="1 6" id="KW-0378">Hydrolase</keyword>
<evidence type="ECO:0000256" key="1">
    <source>
        <dbReference type="ARBA" id="ARBA00022801"/>
    </source>
</evidence>
<evidence type="ECO:0000256" key="4">
    <source>
        <dbReference type="SAM" id="MobiDB-lite"/>
    </source>
</evidence>
<keyword evidence="5" id="KW-0732">Signal</keyword>
<dbReference type="PANTHER" id="PTHR10272">
    <property type="entry name" value="PLATELET-ACTIVATING FACTOR ACETYLHYDROLASE"/>
    <property type="match status" value="1"/>
</dbReference>
<evidence type="ECO:0000313" key="6">
    <source>
        <dbReference type="EMBL" id="QDY75574.1"/>
    </source>
</evidence>
<dbReference type="GO" id="GO:0016042">
    <property type="term" value="P:lipid catabolic process"/>
    <property type="evidence" value="ECO:0007669"/>
    <property type="project" value="UniProtKB-KW"/>
</dbReference>
<evidence type="ECO:0000256" key="5">
    <source>
        <dbReference type="SAM" id="SignalP"/>
    </source>
</evidence>
<dbReference type="Proteomes" id="UP000320580">
    <property type="component" value="Chromosome"/>
</dbReference>
<feature type="compositionally biased region" description="Basic and acidic residues" evidence="4">
    <location>
        <begin position="125"/>
        <end position="134"/>
    </location>
</feature>
<reference evidence="6 7" key="1">
    <citation type="submission" date="2019-07" db="EMBL/GenBank/DDBJ databases">
        <authorList>
            <person name="Zhu P."/>
        </authorList>
    </citation>
    <scope>NUCLEOTIDE SEQUENCE [LARGE SCALE GENOMIC DNA]</scope>
    <source>
        <strain evidence="6 7">SSL-25</strain>
    </source>
</reference>
<accession>A0A5B8J5B6</accession>
<evidence type="ECO:0000256" key="3">
    <source>
        <dbReference type="ARBA" id="ARBA00023098"/>
    </source>
</evidence>
<evidence type="ECO:0000313" key="7">
    <source>
        <dbReference type="Proteomes" id="UP000320580"/>
    </source>
</evidence>
<gene>
    <name evidence="6" type="ORF">FQU76_02565</name>
</gene>
<feature type="signal peptide" evidence="5">
    <location>
        <begin position="1"/>
        <end position="27"/>
    </location>
</feature>
<feature type="chain" id="PRO_5038502240" evidence="5">
    <location>
        <begin position="28"/>
        <end position="394"/>
    </location>
</feature>
<dbReference type="OrthoDB" id="569821at2"/>
<dbReference type="Pfam" id="PF03403">
    <property type="entry name" value="PAF-AH_p_II"/>
    <property type="match status" value="2"/>
</dbReference>
<dbReference type="AlphaFoldDB" id="A0A5B8J5B6"/>
<feature type="region of interest" description="Disordered" evidence="4">
    <location>
        <begin position="115"/>
        <end position="134"/>
    </location>
</feature>
<dbReference type="InterPro" id="IPR029058">
    <property type="entry name" value="AB_hydrolase_fold"/>
</dbReference>
<dbReference type="KEGG" id="sqz:FQU76_02565"/>